<dbReference type="Pfam" id="PF03631">
    <property type="entry name" value="Virul_fac_BrkB"/>
    <property type="match status" value="1"/>
</dbReference>
<gene>
    <name evidence="7" type="ORF">D3272_19485</name>
</gene>
<feature type="transmembrane region" description="Helical" evidence="6">
    <location>
        <begin position="38"/>
        <end position="55"/>
    </location>
</feature>
<organism evidence="7 8">
    <name type="scientific">Lichenibacterium ramalinae</name>
    <dbReference type="NCBI Taxonomy" id="2316527"/>
    <lineage>
        <taxon>Bacteria</taxon>
        <taxon>Pseudomonadati</taxon>
        <taxon>Pseudomonadota</taxon>
        <taxon>Alphaproteobacteria</taxon>
        <taxon>Hyphomicrobiales</taxon>
        <taxon>Lichenihabitantaceae</taxon>
        <taxon>Lichenibacterium</taxon>
    </lineage>
</organism>
<dbReference type="GO" id="GO:0005886">
    <property type="term" value="C:plasma membrane"/>
    <property type="evidence" value="ECO:0007669"/>
    <property type="project" value="UniProtKB-SubCell"/>
</dbReference>
<feature type="transmembrane region" description="Helical" evidence="6">
    <location>
        <begin position="136"/>
        <end position="166"/>
    </location>
</feature>
<keyword evidence="4 6" id="KW-1133">Transmembrane helix</keyword>
<accession>A0A4Q2RAJ2</accession>
<feature type="transmembrane region" description="Helical" evidence="6">
    <location>
        <begin position="178"/>
        <end position="199"/>
    </location>
</feature>
<dbReference type="AlphaFoldDB" id="A0A4Q2RAJ2"/>
<dbReference type="Proteomes" id="UP000289411">
    <property type="component" value="Unassembled WGS sequence"/>
</dbReference>
<dbReference type="PANTHER" id="PTHR30213">
    <property type="entry name" value="INNER MEMBRANE PROTEIN YHJD"/>
    <property type="match status" value="1"/>
</dbReference>
<feature type="transmembrane region" description="Helical" evidence="6">
    <location>
        <begin position="211"/>
        <end position="232"/>
    </location>
</feature>
<dbReference type="InterPro" id="IPR017039">
    <property type="entry name" value="Virul_fac_BrkB"/>
</dbReference>
<dbReference type="OrthoDB" id="7163777at2"/>
<keyword evidence="5 6" id="KW-0472">Membrane</keyword>
<evidence type="ECO:0000256" key="6">
    <source>
        <dbReference type="SAM" id="Phobius"/>
    </source>
</evidence>
<dbReference type="PANTHER" id="PTHR30213:SF0">
    <property type="entry name" value="UPF0761 MEMBRANE PROTEIN YIHY"/>
    <property type="match status" value="1"/>
</dbReference>
<protein>
    <submittedName>
        <fullName evidence="7">YihY/virulence factor BrkB family protein</fullName>
    </submittedName>
</protein>
<evidence type="ECO:0000256" key="1">
    <source>
        <dbReference type="ARBA" id="ARBA00004651"/>
    </source>
</evidence>
<comment type="caution">
    <text evidence="7">The sequence shown here is derived from an EMBL/GenBank/DDBJ whole genome shotgun (WGS) entry which is preliminary data.</text>
</comment>
<feature type="transmembrane region" description="Helical" evidence="6">
    <location>
        <begin position="92"/>
        <end position="115"/>
    </location>
</feature>
<feature type="transmembrane region" description="Helical" evidence="6">
    <location>
        <begin position="244"/>
        <end position="266"/>
    </location>
</feature>
<keyword evidence="3 6" id="KW-0812">Transmembrane</keyword>
<evidence type="ECO:0000313" key="7">
    <source>
        <dbReference type="EMBL" id="RYB02885.1"/>
    </source>
</evidence>
<name>A0A4Q2RAJ2_9HYPH</name>
<dbReference type="RefSeq" id="WP_129220916.1">
    <property type="nucleotide sequence ID" value="NZ_QYBC01000017.1"/>
</dbReference>
<reference evidence="7 8" key="2">
    <citation type="submission" date="2019-02" db="EMBL/GenBank/DDBJ databases">
        <title>'Lichenibacterium ramalinii' gen. nov. sp. nov., 'Lichenibacterium minor' gen. nov. sp. nov.</title>
        <authorList>
            <person name="Pankratov T."/>
        </authorList>
    </citation>
    <scope>NUCLEOTIDE SEQUENCE [LARGE SCALE GENOMIC DNA]</scope>
    <source>
        <strain evidence="7 8">RmlP001</strain>
    </source>
</reference>
<evidence type="ECO:0000256" key="3">
    <source>
        <dbReference type="ARBA" id="ARBA00022692"/>
    </source>
</evidence>
<sequence>MGRVKVVFEVVMDAYWRLAEDDGWAIASHLAMSTLTSLFPFLIFVTALAGFFGSAELSESAANLLFDVWPRQVAAPIAHEIHAVLTTAHGGLLTIGALLAIYFSSSGVEAFRVGLNRAYGVRERRTWWLLRLESIAYVLVGAVALLALAFLVVLTPLFWGAIVALLPELDRLGRLVTVLRYGVVSLILIGALVIAHKWLPAERRTFGQIAPGIVLTVVLSLLFSMAFGAYLSEYARNYVTTYGGLASVMIALLFLYALASIFVYGGELNAAIIRRRAAVAEPRTISNVTMLAERRSRFPKP</sequence>
<proteinExistence type="predicted"/>
<comment type="subcellular location">
    <subcellularLocation>
        <location evidence="1">Cell membrane</location>
        <topology evidence="1">Multi-pass membrane protein</topology>
    </subcellularLocation>
</comment>
<evidence type="ECO:0000256" key="5">
    <source>
        <dbReference type="ARBA" id="ARBA00023136"/>
    </source>
</evidence>
<dbReference type="EMBL" id="QYBC01000017">
    <property type="protein sequence ID" value="RYB02885.1"/>
    <property type="molecule type" value="Genomic_DNA"/>
</dbReference>
<evidence type="ECO:0000256" key="2">
    <source>
        <dbReference type="ARBA" id="ARBA00022475"/>
    </source>
</evidence>
<dbReference type="PIRSF" id="PIRSF035875">
    <property type="entry name" value="RNase_BN"/>
    <property type="match status" value="1"/>
</dbReference>
<evidence type="ECO:0000256" key="4">
    <source>
        <dbReference type="ARBA" id="ARBA00022989"/>
    </source>
</evidence>
<keyword evidence="8" id="KW-1185">Reference proteome</keyword>
<evidence type="ECO:0000313" key="8">
    <source>
        <dbReference type="Proteomes" id="UP000289411"/>
    </source>
</evidence>
<reference evidence="7 8" key="1">
    <citation type="submission" date="2018-09" db="EMBL/GenBank/DDBJ databases">
        <authorList>
            <person name="Grouzdev D.S."/>
            <person name="Krutkina M.S."/>
        </authorList>
    </citation>
    <scope>NUCLEOTIDE SEQUENCE [LARGE SCALE GENOMIC DNA]</scope>
    <source>
        <strain evidence="7 8">RmlP001</strain>
    </source>
</reference>
<keyword evidence="2" id="KW-1003">Cell membrane</keyword>